<dbReference type="EMBL" id="JAIQCV010000010">
    <property type="protein sequence ID" value="KAH1056389.1"/>
    <property type="molecule type" value="Genomic_DNA"/>
</dbReference>
<comment type="caution">
    <text evidence="1">The sequence shown here is derived from an EMBL/GenBank/DDBJ whole genome shotgun (WGS) entry which is preliminary data.</text>
</comment>
<reference evidence="1 2" key="1">
    <citation type="journal article" date="2021" name="Plant Biotechnol. J.">
        <title>Multi-omics assisted identification of the key and species-specific regulatory components of drought-tolerant mechanisms in Gossypium stocksii.</title>
        <authorList>
            <person name="Yu D."/>
            <person name="Ke L."/>
            <person name="Zhang D."/>
            <person name="Wu Y."/>
            <person name="Sun Y."/>
            <person name="Mei J."/>
            <person name="Sun J."/>
            <person name="Sun Y."/>
        </authorList>
    </citation>
    <scope>NUCLEOTIDE SEQUENCE [LARGE SCALE GENOMIC DNA]</scope>
    <source>
        <strain evidence="2">cv. E1</strain>
        <tissue evidence="1">Leaf</tissue>
    </source>
</reference>
<proteinExistence type="predicted"/>
<dbReference type="Proteomes" id="UP000828251">
    <property type="component" value="Unassembled WGS sequence"/>
</dbReference>
<gene>
    <name evidence="1" type="ORF">J1N35_034454</name>
</gene>
<evidence type="ECO:0000313" key="2">
    <source>
        <dbReference type="Proteomes" id="UP000828251"/>
    </source>
</evidence>
<protein>
    <submittedName>
        <fullName evidence="1">Uncharacterized protein</fullName>
    </submittedName>
</protein>
<dbReference type="AlphaFoldDB" id="A0A9D3UTY8"/>
<organism evidence="1 2">
    <name type="scientific">Gossypium stocksii</name>
    <dbReference type="NCBI Taxonomy" id="47602"/>
    <lineage>
        <taxon>Eukaryota</taxon>
        <taxon>Viridiplantae</taxon>
        <taxon>Streptophyta</taxon>
        <taxon>Embryophyta</taxon>
        <taxon>Tracheophyta</taxon>
        <taxon>Spermatophyta</taxon>
        <taxon>Magnoliopsida</taxon>
        <taxon>eudicotyledons</taxon>
        <taxon>Gunneridae</taxon>
        <taxon>Pentapetalae</taxon>
        <taxon>rosids</taxon>
        <taxon>malvids</taxon>
        <taxon>Malvales</taxon>
        <taxon>Malvaceae</taxon>
        <taxon>Malvoideae</taxon>
        <taxon>Gossypium</taxon>
    </lineage>
</organism>
<keyword evidence="2" id="KW-1185">Reference proteome</keyword>
<name>A0A9D3UTY8_9ROSI</name>
<accession>A0A9D3UTY8</accession>
<sequence>MKRMETMYSGIVIPDHGYRDTKTPKTPNLKTFMGIAIPKPDRLKICRNDEYIEDPSIVARVGMLEDSMSSLQAIVCSLSKMVEQILEVIECRATMNTLMKEVKHDIPKLEDKGHSTIIEHDKLNVGV</sequence>
<evidence type="ECO:0000313" key="1">
    <source>
        <dbReference type="EMBL" id="KAH1056389.1"/>
    </source>
</evidence>